<keyword evidence="8" id="KW-1133">Transmembrane helix</keyword>
<dbReference type="PROSITE" id="PS00138">
    <property type="entry name" value="SUBTILASE_SER"/>
    <property type="match status" value="1"/>
</dbReference>
<evidence type="ECO:0000256" key="4">
    <source>
        <dbReference type="ARBA" id="ARBA00022801"/>
    </source>
</evidence>
<dbReference type="InterPro" id="IPR050131">
    <property type="entry name" value="Peptidase_S8_subtilisin-like"/>
</dbReference>
<dbReference type="PROSITE" id="PS51892">
    <property type="entry name" value="SUBTILASE"/>
    <property type="match status" value="1"/>
</dbReference>
<evidence type="ECO:0000259" key="9">
    <source>
        <dbReference type="PROSITE" id="PS51175"/>
    </source>
</evidence>
<keyword evidence="8" id="KW-0812">Transmembrane</keyword>
<reference evidence="10 11" key="1">
    <citation type="journal article" date="2019" name="Int. J. Syst. Evol. Microbiol.">
        <title>The Global Catalogue of Microorganisms (GCM) 10K type strain sequencing project: providing services to taxonomists for standard genome sequencing and annotation.</title>
        <authorList>
            <consortium name="The Broad Institute Genomics Platform"/>
            <consortium name="The Broad Institute Genome Sequencing Center for Infectious Disease"/>
            <person name="Wu L."/>
            <person name="Ma J."/>
        </authorList>
    </citation>
    <scope>NUCLEOTIDE SEQUENCE [LARGE SCALE GENOMIC DNA]</scope>
    <source>
        <strain evidence="10 11">XZYJ18</strain>
    </source>
</reference>
<dbReference type="Gene3D" id="2.60.40.10">
    <property type="entry name" value="Immunoglobulins"/>
    <property type="match status" value="2"/>
</dbReference>
<evidence type="ECO:0000256" key="8">
    <source>
        <dbReference type="SAM" id="Phobius"/>
    </source>
</evidence>
<feature type="active site" description="Charge relay system" evidence="6">
    <location>
        <position position="257"/>
    </location>
</feature>
<evidence type="ECO:0000256" key="5">
    <source>
        <dbReference type="ARBA" id="ARBA00022825"/>
    </source>
</evidence>
<sequence length="2498" mass="259515">MSRDRFYAIFLAVLLVVSATTAAVPASAFAPNAVPAVASDAAGNTAGNDETTTLTTTTTRTTTTVTRPTTTATAGNDETTTLSTTTTKRSERSSRKSDPNVSSSLLERVESSESGPSADSVGDTEFVQVVVRAASGRSDEAARLVGTHGGDVRTRHENLVQARVPAGAVQALAASPAVEFVRRPREAVATDVTSEGLRNMDVGTVHETNYTGENTTVAVVDLGFDVTNPEITDQLVDWRNFSSPESPRTMANESGLHGTGTAELVAETAPNASIIAVKVNYPLELYDAIDWIKNNTSADVVSMSVGWYNVGPLDGSAEMNREIRTSVESGTPWVVSAGNEADGNHWNGTWSNPDDDQWMNFRSSDERMNVTPAGGSGTLRTAISWNDWPVSHEDYDAILVNESGDVVDFSATVQNGTQRPTEYIYHYATENVYLKLRNHDANGSADFDVFFRGSADPEYDTAARSVTIPATGPRVITVGAAYYGTNELEDFSSRGPTIDGRRKPDVVAPDGVSSTAYPDGFYGTSAATPHTAGVAALMLDADPTLTPTEVKERLRSSAVPLRGTEPNNRTGYGLVDADGAIRSVEERYPDRVTYSGSVSEADGDPAVNDPVRAYALDSSRRHSNATDAAGNFSIDASGGNDSYVLGYYQGDSGSMLDDGSPDLQALDLVNGSSSTDLGDVTLPQAHVLNVTVVDETGTPVPNADVEVADFVHEGGNHAYVSHSAETDADGKLVVGAAAGIEVSGDVRVTAAPPDGSSRFAGQNYSDVIDVQSDTNVTLTLNGKGATVSGRVTDADGTPSADDGILVASDATGYLEVVTTDKTGRFTATGVEEGDPYSVGYFQNWSSATTFPKDGTADIYTLARVNVTGDEDIGTRPVPNASLLNVRIVDESGDPVTDATVEVDHNRLGLTSGLGNVSIDPQGYLAPGEGRGIEMTGDVEITVTPPDTPRYVNRTYARNLTIDGDRNVTVQLENQDVGSPDISAFDVSVTGQDVDLTFESNEQLSNVTVELGGDAAGTLTLVDFSETNKSGTYVYSADVSSGRDGTFRATLLDAEDADGYDGANGQSDSATADAEAPSVNVTLRDATDGNGVVNDGDEVRIEATVVENGTSVANVTADATGLGAGAVELAHQSDDTYAATMMVDSADNGTATVTVNATDETGNVNADDGSIEVDNSAPDISYFNVTSFSVETALSIRIHSNEELATQRVNLINSRGDVVETFTNLSRTSHSENIYEATYEVENDSEYRANLVTATDAAGNAFVGNATDNTTVDTTAPEITDLDLTTDSRTLDVSLSADEPLDASSVVAEVTDESGTTVATLNSFNGTEATNEYADSYDLPDGVNGTWTVNVTRAEDDHGLDGASGQNASAFVDTVAPTVSNFTATFENGTVTVTFDADESLSTDPGDTVVEIYDANGDFAAGKNAVARGSRAYEVTYAVAGGVEGNYTVELASAEDEAGNGGAGGESDTAFVDTSSPAVSNLTATNPENKTIRVAFDADESLSDVSVAVTGPESATLTEADFAPDAGTYVATYAVSDDGEYEVTLETATDAHDNDGAGGQRTDVTVDSTAPNVTDSEVTNADGDAAVSDGERVSVVVTASDEFSTVENVTADASELGAGTVELVGSDADGVYRGNFTVDASNVPDGTAALSVTLTDVRGNAEETVVRSLLLDARKPNTTHTLGGTRNENGWYNSSVEINLTASDGTSGTATTEYRLTSDWTTDGNWTTYDGNVTVSADGSYTITYRSVDHAGNAEENRTAEFDVDATPPMTTLGTNATPNENGWYTSDVNVTLTAIDVSSGVNATYYRVDGDWKQYDASTGVHLTTDGNHTVEFYSVDEAGNEEAHRTRTVKIDTKKPTLSDPPELNRTEGILPEQAVRVVVNATDGNGVADVIVDGKRVGENGEGFVPAAPALGNHTFEVVVRDVAGNEVTVSNESTAYSVGRTVEMRRTANDAFSAETNDTNVGEVSIQTDATNETSASVSVGTAKTNPEPKRTDPKGTSLYFPQIDTSVPNDDITNATVTVTVDRSRVRQKYVRPDSVAFWVEEENRATGWETVDARRIDASESDGTYTYEVEAPHFSTYAVTGETESAAPNASLGVASDSPTPGNVTLTASYGDGYSGVDPANVTLRFEGTDRTAEATVGESALTYTRNLSAGTYNATLFVTDNAGNSLAEPETVSFSVEKSAGGGGGGGGGANVPDPSVQVRVTDLTASSLRAKVVSARSDSPGDVAPDGGISAGDVTVRELRVTPASSDPEPRFFVDASVTEAPPGGANAPDAPALGYLRVGTTFISTSALAEVGVEFAVPADAAAAPENVVVYRLDGDSWRAVETEVVETGGGRYVLRAAASDTGTFAVGVRSGAVSVTDASVGASSVAPGDTVAVTATMENTGDGVGATTARVSVDGDVVAREQVELSAGESKTVTVEVTLDSPGTHELSVNGASAGSVSVGGETTSSDGNDPGETTGGPTDDGSSGAIPGFGVSAALVALVAALLVARSR</sequence>
<feature type="region of interest" description="Disordered" evidence="7">
    <location>
        <begin position="1056"/>
        <end position="1076"/>
    </location>
</feature>
<feature type="region of interest" description="Disordered" evidence="7">
    <location>
        <begin position="41"/>
        <end position="121"/>
    </location>
</feature>
<dbReference type="Gene3D" id="2.60.40.1120">
    <property type="entry name" value="Carboxypeptidase-like, regulatory domain"/>
    <property type="match status" value="1"/>
</dbReference>
<comment type="caution">
    <text evidence="10">The sequence shown here is derived from an EMBL/GenBank/DDBJ whole genome shotgun (WGS) entry which is preliminary data.</text>
</comment>
<feature type="compositionally biased region" description="Polar residues" evidence="7">
    <location>
        <begin position="1561"/>
        <end position="1578"/>
    </location>
</feature>
<organism evidence="10 11">
    <name type="scientific">Halorussus aquaticus</name>
    <dbReference type="NCBI Taxonomy" id="2953748"/>
    <lineage>
        <taxon>Archaea</taxon>
        <taxon>Methanobacteriati</taxon>
        <taxon>Methanobacteriota</taxon>
        <taxon>Stenosarchaea group</taxon>
        <taxon>Halobacteria</taxon>
        <taxon>Halobacteriales</taxon>
        <taxon>Haladaptataceae</taxon>
        <taxon>Halorussus</taxon>
    </lineage>
</organism>
<evidence type="ECO:0000256" key="2">
    <source>
        <dbReference type="ARBA" id="ARBA00022670"/>
    </source>
</evidence>
<feature type="active site" description="Charge relay system" evidence="6">
    <location>
        <position position="221"/>
    </location>
</feature>
<feature type="active site" description="Charge relay system" evidence="6">
    <location>
        <position position="525"/>
    </location>
</feature>
<dbReference type="Proteomes" id="UP001595945">
    <property type="component" value="Unassembled WGS sequence"/>
</dbReference>
<evidence type="ECO:0000313" key="10">
    <source>
        <dbReference type="EMBL" id="MFC4826422.1"/>
    </source>
</evidence>
<accession>A0ABD5Q7I1</accession>
<feature type="compositionally biased region" description="Low complexity" evidence="7">
    <location>
        <begin position="51"/>
        <end position="87"/>
    </location>
</feature>
<dbReference type="InterPro" id="IPR005084">
    <property type="entry name" value="CBM6"/>
</dbReference>
<feature type="compositionally biased region" description="Polar residues" evidence="7">
    <location>
        <begin position="1973"/>
        <end position="1988"/>
    </location>
</feature>
<dbReference type="GO" id="GO:0006508">
    <property type="term" value="P:proteolysis"/>
    <property type="evidence" value="ECO:0007669"/>
    <property type="project" value="UniProtKB-KW"/>
</dbReference>
<dbReference type="InterPro" id="IPR058094">
    <property type="entry name" value="Ig-like_OmpL47-like"/>
</dbReference>
<dbReference type="RefSeq" id="WP_254267977.1">
    <property type="nucleotide sequence ID" value="NZ_CP100400.1"/>
</dbReference>
<feature type="compositionally biased region" description="Low complexity" evidence="7">
    <location>
        <begin position="2440"/>
        <end position="2474"/>
    </location>
</feature>
<keyword evidence="11" id="KW-1185">Reference proteome</keyword>
<feature type="transmembrane region" description="Helical" evidence="8">
    <location>
        <begin position="2475"/>
        <end position="2495"/>
    </location>
</feature>
<dbReference type="PANTHER" id="PTHR43806:SF11">
    <property type="entry name" value="CEREVISIN-RELATED"/>
    <property type="match status" value="1"/>
</dbReference>
<dbReference type="SUPFAM" id="SSF49452">
    <property type="entry name" value="Starch-binding domain-like"/>
    <property type="match status" value="1"/>
</dbReference>
<dbReference type="PANTHER" id="PTHR43806">
    <property type="entry name" value="PEPTIDASE S8"/>
    <property type="match status" value="1"/>
</dbReference>
<dbReference type="PRINTS" id="PR00723">
    <property type="entry name" value="SUBTILISIN"/>
</dbReference>
<evidence type="ECO:0000256" key="3">
    <source>
        <dbReference type="ARBA" id="ARBA00022729"/>
    </source>
</evidence>
<dbReference type="InterPro" id="IPR036852">
    <property type="entry name" value="Peptidase_S8/S53_dom_sf"/>
</dbReference>
<dbReference type="Gene3D" id="3.30.1920.20">
    <property type="match status" value="2"/>
</dbReference>
<feature type="region of interest" description="Disordered" evidence="7">
    <location>
        <begin position="1549"/>
        <end position="1583"/>
    </location>
</feature>
<dbReference type="PROSITE" id="PS51175">
    <property type="entry name" value="CBM6"/>
    <property type="match status" value="1"/>
</dbReference>
<dbReference type="Gene3D" id="3.40.50.200">
    <property type="entry name" value="Peptidase S8/S53 domain"/>
    <property type="match status" value="2"/>
</dbReference>
<dbReference type="NCBIfam" id="NF047446">
    <property type="entry name" value="barrel_OmpL47"/>
    <property type="match status" value="2"/>
</dbReference>
<keyword evidence="3" id="KW-0732">Signal</keyword>
<evidence type="ECO:0000256" key="1">
    <source>
        <dbReference type="ARBA" id="ARBA00011073"/>
    </source>
</evidence>
<dbReference type="EMBL" id="JBHSHT010000002">
    <property type="protein sequence ID" value="MFC4826422.1"/>
    <property type="molecule type" value="Genomic_DNA"/>
</dbReference>
<proteinExistence type="inferred from homology"/>
<name>A0ABD5Q7I1_9EURY</name>
<gene>
    <name evidence="10" type="ORF">ACFO9K_19370</name>
</gene>
<comment type="similarity">
    <text evidence="1 6">Belongs to the peptidase S8 family.</text>
</comment>
<dbReference type="NCBIfam" id="TIGR04126">
    <property type="entry name" value="PGF_CTERM"/>
    <property type="match status" value="1"/>
</dbReference>
<dbReference type="InterPro" id="IPR026453">
    <property type="entry name" value="PGF_pre_PGF"/>
</dbReference>
<dbReference type="InterPro" id="IPR026371">
    <property type="entry name" value="PGF_CTERM"/>
</dbReference>
<keyword evidence="5 6" id="KW-0720">Serine protease</keyword>
<dbReference type="InterPro" id="IPR013783">
    <property type="entry name" value="Ig-like_fold"/>
</dbReference>
<evidence type="ECO:0000256" key="7">
    <source>
        <dbReference type="SAM" id="MobiDB-lite"/>
    </source>
</evidence>
<dbReference type="GO" id="GO:0004252">
    <property type="term" value="F:serine-type endopeptidase activity"/>
    <property type="evidence" value="ECO:0007669"/>
    <property type="project" value="UniProtKB-UniRule"/>
</dbReference>
<dbReference type="InterPro" id="IPR023828">
    <property type="entry name" value="Peptidase_S8_Ser-AS"/>
</dbReference>
<dbReference type="GO" id="GO:0005886">
    <property type="term" value="C:plasma membrane"/>
    <property type="evidence" value="ECO:0007669"/>
    <property type="project" value="UniProtKB-SubCell"/>
</dbReference>
<keyword evidence="4 6" id="KW-0378">Hydrolase</keyword>
<dbReference type="NCBIfam" id="TIGR04213">
    <property type="entry name" value="PGF_pre_PGF"/>
    <property type="match status" value="1"/>
</dbReference>
<feature type="compositionally biased region" description="Basic and acidic residues" evidence="7">
    <location>
        <begin position="88"/>
        <end position="98"/>
    </location>
</feature>
<dbReference type="GeneID" id="73046481"/>
<dbReference type="InterPro" id="IPR000209">
    <property type="entry name" value="Peptidase_S8/S53_dom"/>
</dbReference>
<feature type="region of interest" description="Disordered" evidence="7">
    <location>
        <begin position="1973"/>
        <end position="2001"/>
    </location>
</feature>
<dbReference type="Pfam" id="PF00082">
    <property type="entry name" value="Peptidase_S8"/>
    <property type="match status" value="2"/>
</dbReference>
<feature type="domain" description="CBM6" evidence="9">
    <location>
        <begin position="1684"/>
        <end position="1826"/>
    </location>
</feature>
<dbReference type="InterPro" id="IPR013784">
    <property type="entry name" value="Carb-bd-like_fold"/>
</dbReference>
<keyword evidence="2 6" id="KW-0645">Protease</keyword>
<evidence type="ECO:0000256" key="6">
    <source>
        <dbReference type="PROSITE-ProRule" id="PRU01240"/>
    </source>
</evidence>
<dbReference type="SUPFAM" id="SSF52743">
    <property type="entry name" value="Subtilisin-like"/>
    <property type="match status" value="1"/>
</dbReference>
<evidence type="ECO:0000313" key="11">
    <source>
        <dbReference type="Proteomes" id="UP001595945"/>
    </source>
</evidence>
<protein>
    <submittedName>
        <fullName evidence="10">S8 family serine peptidase</fullName>
    </submittedName>
</protein>
<keyword evidence="8" id="KW-0472">Membrane</keyword>
<dbReference type="InterPro" id="IPR015500">
    <property type="entry name" value="Peptidase_S8_subtilisin-rel"/>
</dbReference>
<dbReference type="GO" id="GO:0030115">
    <property type="term" value="C:S-layer"/>
    <property type="evidence" value="ECO:0007669"/>
    <property type="project" value="UniProtKB-SubCell"/>
</dbReference>
<feature type="region of interest" description="Disordered" evidence="7">
    <location>
        <begin position="2431"/>
        <end position="2475"/>
    </location>
</feature>